<dbReference type="InterPro" id="IPR023355">
    <property type="entry name" value="Myo_ane_neurotoxin_sf"/>
</dbReference>
<dbReference type="Pfam" id="PF07936">
    <property type="entry name" value="Defensin_4"/>
    <property type="match status" value="1"/>
</dbReference>
<feature type="chain" id="PRO_5020040462" evidence="6">
    <location>
        <begin position="22"/>
        <end position="73"/>
    </location>
</feature>
<reference evidence="7" key="1">
    <citation type="submission" date="2018-09" db="EMBL/GenBank/DDBJ databases">
        <authorList>
            <person name="Mitchell L M."/>
        </authorList>
    </citation>
    <scope>NUCLEOTIDE SEQUENCE</scope>
    <source>
        <tissue evidence="7">Frilll &amp; Acrorhagi</tissue>
    </source>
</reference>
<dbReference type="GO" id="GO:0008200">
    <property type="term" value="F:ion channel inhibitor activity"/>
    <property type="evidence" value="ECO:0007669"/>
    <property type="project" value="InterPro"/>
</dbReference>
<comment type="subcellular location">
    <subcellularLocation>
        <location evidence="1">Secreted</location>
    </subcellularLocation>
</comment>
<proteinExistence type="evidence at transcript level"/>
<dbReference type="GO" id="GO:0042151">
    <property type="term" value="C:nematocyst"/>
    <property type="evidence" value="ECO:0007669"/>
    <property type="project" value="InterPro"/>
</dbReference>
<evidence type="ECO:0000256" key="2">
    <source>
        <dbReference type="ARBA" id="ARBA00007488"/>
    </source>
</evidence>
<accession>A0A4D8Y4J7</accession>
<gene>
    <name evidence="7" type="primary">U-AITX-Oulsp18</name>
</gene>
<keyword evidence="6" id="KW-0732">Signal</keyword>
<dbReference type="GO" id="GO:0090729">
    <property type="term" value="F:toxin activity"/>
    <property type="evidence" value="ECO:0007669"/>
    <property type="project" value="UniProtKB-KW"/>
</dbReference>
<keyword evidence="5" id="KW-1015">Disulfide bond</keyword>
<evidence type="ECO:0000256" key="5">
    <source>
        <dbReference type="ARBA" id="ARBA00023157"/>
    </source>
</evidence>
<feature type="signal peptide" evidence="6">
    <location>
        <begin position="1"/>
        <end position="21"/>
    </location>
</feature>
<comment type="similarity">
    <text evidence="2">Belongs to the sea anemone type 3 (BDS) potassium channel toxin family.</text>
</comment>
<evidence type="ECO:0000256" key="1">
    <source>
        <dbReference type="ARBA" id="ARBA00004613"/>
    </source>
</evidence>
<evidence type="ECO:0000256" key="4">
    <source>
        <dbReference type="ARBA" id="ARBA00022656"/>
    </source>
</evidence>
<dbReference type="AlphaFoldDB" id="A0A4D8Y4J7"/>
<dbReference type="EMBL" id="LS998000">
    <property type="protein sequence ID" value="SZA02597.1"/>
    <property type="molecule type" value="mRNA"/>
</dbReference>
<evidence type="ECO:0000256" key="6">
    <source>
        <dbReference type="SAM" id="SignalP"/>
    </source>
</evidence>
<keyword evidence="3" id="KW-0964">Secreted</keyword>
<dbReference type="Gene3D" id="2.20.20.10">
    <property type="entry name" value="Anthopleurin-A"/>
    <property type="match status" value="1"/>
</dbReference>
<evidence type="ECO:0000256" key="3">
    <source>
        <dbReference type="ARBA" id="ARBA00022525"/>
    </source>
</evidence>
<dbReference type="SUPFAM" id="SSF57392">
    <property type="entry name" value="Defensin-like"/>
    <property type="match status" value="1"/>
</dbReference>
<dbReference type="InterPro" id="IPR012414">
    <property type="entry name" value="BDS_K_chnl_tox"/>
</dbReference>
<organism evidence="7">
    <name type="scientific">Oulactis sp.</name>
    <name type="common">Sea anemone</name>
    <dbReference type="NCBI Taxonomy" id="2093647"/>
    <lineage>
        <taxon>Eukaryota</taxon>
        <taxon>Metazoa</taxon>
        <taxon>Cnidaria</taxon>
        <taxon>Anthozoa</taxon>
        <taxon>Hexacorallia</taxon>
        <taxon>Actiniaria</taxon>
        <taxon>Actiniidae</taxon>
        <taxon>Oulactis</taxon>
    </lineage>
</organism>
<dbReference type="GO" id="GO:0005576">
    <property type="term" value="C:extracellular region"/>
    <property type="evidence" value="ECO:0007669"/>
    <property type="project" value="UniProtKB-SubCell"/>
</dbReference>
<protein>
    <submittedName>
        <fullName evidence="7">mRNA</fullName>
    </submittedName>
</protein>
<evidence type="ECO:0000313" key="7">
    <source>
        <dbReference type="EMBL" id="SZA02597.1"/>
    </source>
</evidence>
<keyword evidence="4" id="KW-0800">Toxin</keyword>
<sequence>MSNKGLLCLVLIVALVATSVAFPKDADAKTGKRALGCKCRGQNGHFWFMRFSCPDGYGYKDICPSHGGICCLK</sequence>
<name>A0A4D8Y4J7_OULSP</name>